<evidence type="ECO:0000256" key="1">
    <source>
        <dbReference type="SAM" id="MobiDB-lite"/>
    </source>
</evidence>
<reference evidence="2 3" key="1">
    <citation type="submission" date="2019-03" db="EMBL/GenBank/DDBJ databases">
        <title>Rhodosporidium diobovatum UCD-FST 08-225 genome sequencing, assembly, and annotation.</title>
        <authorList>
            <person name="Fakankun I.U."/>
            <person name="Fristensky B."/>
            <person name="Levin D.B."/>
        </authorList>
    </citation>
    <scope>NUCLEOTIDE SEQUENCE [LARGE SCALE GENOMIC DNA]</scope>
    <source>
        <strain evidence="2 3">UCD-FST 08-225</strain>
    </source>
</reference>
<dbReference type="PANTHER" id="PTHR34724:SF2">
    <property type="entry name" value="OS12G0596101 PROTEIN"/>
    <property type="match status" value="1"/>
</dbReference>
<comment type="caution">
    <text evidence="2">The sequence shown here is derived from an EMBL/GenBank/DDBJ whole genome shotgun (WGS) entry which is preliminary data.</text>
</comment>
<dbReference type="EMBL" id="SOZI01000149">
    <property type="protein sequence ID" value="TNY18240.1"/>
    <property type="molecule type" value="Genomic_DNA"/>
</dbReference>
<organism evidence="2 3">
    <name type="scientific">Rhodotorula diobovata</name>
    <dbReference type="NCBI Taxonomy" id="5288"/>
    <lineage>
        <taxon>Eukaryota</taxon>
        <taxon>Fungi</taxon>
        <taxon>Dikarya</taxon>
        <taxon>Basidiomycota</taxon>
        <taxon>Pucciniomycotina</taxon>
        <taxon>Microbotryomycetes</taxon>
        <taxon>Sporidiobolales</taxon>
        <taxon>Sporidiobolaceae</taxon>
        <taxon>Rhodotorula</taxon>
    </lineage>
</organism>
<dbReference type="OrthoDB" id="88410at2759"/>
<dbReference type="PANTHER" id="PTHR34724">
    <property type="entry name" value="OS12G0596101 PROTEIN"/>
    <property type="match status" value="1"/>
</dbReference>
<evidence type="ECO:0000313" key="3">
    <source>
        <dbReference type="Proteomes" id="UP000311382"/>
    </source>
</evidence>
<sequence>MCRPTQCANKDCQKTTWVGCGLHIPYALRGVAPEDVCACENHNPTPLPPRQGPPPNYAGWETVENPSCGKLTWWGCGGHIPSVRAQCPSDDQWCTCEPHNPHTPQNVPEGKSCVRLSEDERREREGRK</sequence>
<dbReference type="Proteomes" id="UP000311382">
    <property type="component" value="Unassembled WGS sequence"/>
</dbReference>
<dbReference type="AlphaFoldDB" id="A0A5C5FN63"/>
<accession>A0A5C5FN63</accession>
<evidence type="ECO:0000313" key="2">
    <source>
        <dbReference type="EMBL" id="TNY18240.1"/>
    </source>
</evidence>
<keyword evidence="3" id="KW-1185">Reference proteome</keyword>
<name>A0A5C5FN63_9BASI</name>
<feature type="compositionally biased region" description="Basic and acidic residues" evidence="1">
    <location>
        <begin position="116"/>
        <end position="128"/>
    </location>
</feature>
<protein>
    <submittedName>
        <fullName evidence="2">Uncharacterized protein</fullName>
    </submittedName>
</protein>
<feature type="region of interest" description="Disordered" evidence="1">
    <location>
        <begin position="100"/>
        <end position="128"/>
    </location>
</feature>
<gene>
    <name evidence="2" type="ORF">DMC30DRAFT_419039</name>
</gene>
<proteinExistence type="predicted"/>